<dbReference type="OrthoDB" id="19300at2759"/>
<keyword evidence="9" id="KW-0010">Activator</keyword>
<comment type="caution">
    <text evidence="16">The sequence shown here is derived from an EMBL/GenBank/DDBJ whole genome shotgun (WGS) entry which is preliminary data.</text>
</comment>
<evidence type="ECO:0000256" key="9">
    <source>
        <dbReference type="ARBA" id="ARBA00023159"/>
    </source>
</evidence>
<evidence type="ECO:0000256" key="12">
    <source>
        <dbReference type="ARBA" id="ARBA00064301"/>
    </source>
</evidence>
<dbReference type="InterPro" id="IPR013801">
    <property type="entry name" value="STAT_TF_DNA-bd"/>
</dbReference>
<dbReference type="CDD" id="cd09919">
    <property type="entry name" value="SH2_STAT_family"/>
    <property type="match status" value="1"/>
</dbReference>
<protein>
    <recommendedName>
        <fullName evidence="13">Signal transducer and transcription activator</fullName>
    </recommendedName>
</protein>
<dbReference type="AlphaFoldDB" id="A0A8J2P1L4"/>
<dbReference type="PROSITE" id="PS50001">
    <property type="entry name" value="SH2"/>
    <property type="match status" value="1"/>
</dbReference>
<evidence type="ECO:0000256" key="4">
    <source>
        <dbReference type="ARBA" id="ARBA00022490"/>
    </source>
</evidence>
<evidence type="ECO:0000256" key="5">
    <source>
        <dbReference type="ARBA" id="ARBA00022553"/>
    </source>
</evidence>
<evidence type="ECO:0000256" key="13">
    <source>
        <dbReference type="ARBA" id="ARBA00067653"/>
    </source>
</evidence>
<dbReference type="GO" id="GO:0001228">
    <property type="term" value="F:DNA-binding transcription activator activity, RNA polymerase II-specific"/>
    <property type="evidence" value="ECO:0007669"/>
    <property type="project" value="UniProtKB-ARBA"/>
</dbReference>
<dbReference type="InterPro" id="IPR013800">
    <property type="entry name" value="STAT_TF_alpha"/>
</dbReference>
<accession>A0A8J2P1L4</accession>
<evidence type="ECO:0000256" key="8">
    <source>
        <dbReference type="ARBA" id="ARBA00023125"/>
    </source>
</evidence>
<dbReference type="FunFam" id="2.60.40.630:FF:000003">
    <property type="entry name" value="Signal transducer and transcription activator 6"/>
    <property type="match status" value="1"/>
</dbReference>
<dbReference type="SMART" id="SM00964">
    <property type="entry name" value="STAT_int"/>
    <property type="match status" value="1"/>
</dbReference>
<keyword evidence="10" id="KW-0804">Transcription</keyword>
<evidence type="ECO:0000313" key="17">
    <source>
        <dbReference type="Proteomes" id="UP000708208"/>
    </source>
</evidence>
<dbReference type="Proteomes" id="UP000708208">
    <property type="component" value="Unassembled WGS sequence"/>
</dbReference>
<dbReference type="Pfam" id="PF02865">
    <property type="entry name" value="STAT_int"/>
    <property type="match status" value="1"/>
</dbReference>
<dbReference type="InterPro" id="IPR013799">
    <property type="entry name" value="STAT_TF_prot_interaction"/>
</dbReference>
<dbReference type="GO" id="GO:0005634">
    <property type="term" value="C:nucleus"/>
    <property type="evidence" value="ECO:0007669"/>
    <property type="project" value="UniProtKB-SubCell"/>
</dbReference>
<dbReference type="InterPro" id="IPR001217">
    <property type="entry name" value="STAT"/>
</dbReference>
<dbReference type="GO" id="GO:0007166">
    <property type="term" value="P:cell surface receptor signaling pathway"/>
    <property type="evidence" value="ECO:0007669"/>
    <property type="project" value="UniProtKB-ARBA"/>
</dbReference>
<dbReference type="Pfam" id="PF01017">
    <property type="entry name" value="STAT_alpha"/>
    <property type="match status" value="1"/>
</dbReference>
<sequence>MALWNQVQQLRGPALRTAQSLYGDQFPIEIRQYLAEWIEKKFHGPGVFALDPKDPSHEEYIQQLIEEFIAAVDTKAKTLPKEPQQKLLQASRFFKQRNKEEPLSIFKFLRNCLSMEKCLVDQMSGCVVGIIPDSKVREVAEIVERLTSLTAKTEETGKIMKWMEQEIQTINLHYHEIQNINGYASKLDEQSPTEQTERFKNEIILRKGLREQDTQHRINRVINTKTDFENKISIIISQLTDLQAKVLNVQLDNWKRQQQLAANTSKFNDSLDTLQLWCEDLAGLLWNIRFQLKSAERVKQGILQVTLVSTDGLAGDKLSDLQQKILQLLSALVSQSFIVEVQPPQVLKTNTKFPATVRLLVGGRLNVQMSLPDVSVSIISEEVANGLVQHDPASANLYNGKLLNSVITMDYNQSSSKFFAEFRNLKLTNIVRKGKKGGEFVTEEKFCLKFKTEFTLAEGELNFKIWTLSLPVVVIVHGSQDENAWATIFWDNAFSDSRRLPFAVPESVPWSYLADAINVRFTADTGRSLTASNLQFLAQKFCSIYPQNKPDTNFMVKWAHFFKDLMPNRGFTMWEWFYSIMKLTKEQLRNPWRYGLIEGFVSRNRTEDMLRTCPDGTFLLRFGESEKSGIAIAWVGSDKRVSFLLLTSKELGTRSLPDRILDIGQLKYVYPDIDKKSAFGKFSSDPKDPAGSKSKEGYVNFFEKMIIKKGEEDDPSSCVNQQPAAFGQSGSNFQWPNTFSQTSLISPSSAFSPAHTNSSWISSVSPCNTSSNFDAMAPLTPSNQEYPYSSEFHDLLEVIGIGNTVETEMDFTYNEAPLMELSGGGQFGNNTNM</sequence>
<evidence type="ECO:0000256" key="11">
    <source>
        <dbReference type="ARBA" id="ARBA00023242"/>
    </source>
</evidence>
<dbReference type="InterPro" id="IPR000980">
    <property type="entry name" value="SH2"/>
</dbReference>
<evidence type="ECO:0000256" key="1">
    <source>
        <dbReference type="ARBA" id="ARBA00004123"/>
    </source>
</evidence>
<evidence type="ECO:0000256" key="7">
    <source>
        <dbReference type="ARBA" id="ARBA00023015"/>
    </source>
</evidence>
<keyword evidence="7" id="KW-0805">Transcription regulation</keyword>
<keyword evidence="8" id="KW-0238">DNA-binding</keyword>
<dbReference type="GO" id="GO:0005737">
    <property type="term" value="C:cytoplasm"/>
    <property type="evidence" value="ECO:0007669"/>
    <property type="project" value="UniProtKB-SubCell"/>
</dbReference>
<comment type="similarity">
    <text evidence="3">Belongs to the transcription factor STAT family.</text>
</comment>
<dbReference type="Pfam" id="PF21354">
    <property type="entry name" value="STAT_linker"/>
    <property type="match status" value="1"/>
</dbReference>
<keyword evidence="6 14" id="KW-0727">SH2 domain</keyword>
<gene>
    <name evidence="16" type="ORF">AFUS01_LOCUS9844</name>
</gene>
<keyword evidence="4" id="KW-0963">Cytoplasm</keyword>
<dbReference type="PANTHER" id="PTHR11801">
    <property type="entry name" value="SIGNAL TRANSDUCER AND ACTIVATOR OF TRANSCRIPTION"/>
    <property type="match status" value="1"/>
</dbReference>
<reference evidence="16" key="1">
    <citation type="submission" date="2021-06" db="EMBL/GenBank/DDBJ databases">
        <authorList>
            <person name="Hodson N. C."/>
            <person name="Mongue J. A."/>
            <person name="Jaron S. K."/>
        </authorList>
    </citation>
    <scope>NUCLEOTIDE SEQUENCE</scope>
</reference>
<keyword evidence="5" id="KW-0597">Phosphoprotein</keyword>
<dbReference type="InterPro" id="IPR048988">
    <property type="entry name" value="STAT_linker"/>
</dbReference>
<feature type="domain" description="SH2" evidence="15">
    <location>
        <begin position="592"/>
        <end position="684"/>
    </location>
</feature>
<keyword evidence="17" id="KW-1185">Reference proteome</keyword>
<dbReference type="GO" id="GO:0000977">
    <property type="term" value="F:RNA polymerase II transcription regulatory region sequence-specific DNA binding"/>
    <property type="evidence" value="ECO:0007669"/>
    <property type="project" value="UniProtKB-ARBA"/>
</dbReference>
<evidence type="ECO:0000259" key="15">
    <source>
        <dbReference type="PROSITE" id="PS50001"/>
    </source>
</evidence>
<keyword evidence="11" id="KW-0539">Nucleus</keyword>
<comment type="subunit">
    <text evidence="12">Forms a homodimer or a heterodimer with a related family member.</text>
</comment>
<evidence type="ECO:0000256" key="6">
    <source>
        <dbReference type="ARBA" id="ARBA00022999"/>
    </source>
</evidence>
<evidence type="ECO:0000256" key="2">
    <source>
        <dbReference type="ARBA" id="ARBA00004496"/>
    </source>
</evidence>
<dbReference type="Pfam" id="PF00017">
    <property type="entry name" value="SH2"/>
    <property type="match status" value="1"/>
</dbReference>
<organism evidence="16 17">
    <name type="scientific">Allacma fusca</name>
    <dbReference type="NCBI Taxonomy" id="39272"/>
    <lineage>
        <taxon>Eukaryota</taxon>
        <taxon>Metazoa</taxon>
        <taxon>Ecdysozoa</taxon>
        <taxon>Arthropoda</taxon>
        <taxon>Hexapoda</taxon>
        <taxon>Collembola</taxon>
        <taxon>Symphypleona</taxon>
        <taxon>Sminthuridae</taxon>
        <taxon>Allacma</taxon>
    </lineage>
</organism>
<evidence type="ECO:0000256" key="10">
    <source>
        <dbReference type="ARBA" id="ARBA00023163"/>
    </source>
</evidence>
<dbReference type="EMBL" id="CAJVCH010071660">
    <property type="protein sequence ID" value="CAG7720574.1"/>
    <property type="molecule type" value="Genomic_DNA"/>
</dbReference>
<proteinExistence type="inferred from homology"/>
<dbReference type="Pfam" id="PF02864">
    <property type="entry name" value="STAT_bind"/>
    <property type="match status" value="1"/>
</dbReference>
<evidence type="ECO:0000256" key="3">
    <source>
        <dbReference type="ARBA" id="ARBA00005586"/>
    </source>
</evidence>
<evidence type="ECO:0000256" key="14">
    <source>
        <dbReference type="PROSITE-ProRule" id="PRU00191"/>
    </source>
</evidence>
<name>A0A8J2P1L4_9HEXA</name>
<evidence type="ECO:0000313" key="16">
    <source>
        <dbReference type="EMBL" id="CAG7720574.1"/>
    </source>
</evidence>
<comment type="subcellular location">
    <subcellularLocation>
        <location evidence="2">Cytoplasm</location>
    </subcellularLocation>
    <subcellularLocation>
        <location evidence="1">Nucleus</location>
    </subcellularLocation>
</comment>